<feature type="signal peptide" evidence="3">
    <location>
        <begin position="1"/>
        <end position="18"/>
    </location>
</feature>
<evidence type="ECO:0000256" key="3">
    <source>
        <dbReference type="SAM" id="SignalP"/>
    </source>
</evidence>
<feature type="domain" description="EGF-like" evidence="4">
    <location>
        <begin position="517"/>
        <end position="559"/>
    </location>
</feature>
<keyword evidence="2" id="KW-1133">Transmembrane helix</keyword>
<dbReference type="InterPro" id="IPR006212">
    <property type="entry name" value="Furin_repeat"/>
</dbReference>
<comment type="caution">
    <text evidence="5">The sequence shown here is derived from an EMBL/GenBank/DDBJ whole genome shotgun (WGS) entry which is preliminary data.</text>
</comment>
<feature type="domain" description="EGF-like" evidence="4">
    <location>
        <begin position="610"/>
        <end position="640"/>
    </location>
</feature>
<protein>
    <recommendedName>
        <fullName evidence="4">EGF-like domain-containing protein</fullName>
    </recommendedName>
</protein>
<dbReference type="InterPro" id="IPR000742">
    <property type="entry name" value="EGF"/>
</dbReference>
<feature type="domain" description="EGF-like" evidence="4">
    <location>
        <begin position="756"/>
        <end position="802"/>
    </location>
</feature>
<organism evidence="5 6">
    <name type="scientific">Stentor coeruleus</name>
    <dbReference type="NCBI Taxonomy" id="5963"/>
    <lineage>
        <taxon>Eukaryota</taxon>
        <taxon>Sar</taxon>
        <taxon>Alveolata</taxon>
        <taxon>Ciliophora</taxon>
        <taxon>Postciliodesmatophora</taxon>
        <taxon>Heterotrichea</taxon>
        <taxon>Heterotrichida</taxon>
        <taxon>Stentoridae</taxon>
        <taxon>Stentor</taxon>
    </lineage>
</organism>
<keyword evidence="6" id="KW-1185">Reference proteome</keyword>
<evidence type="ECO:0000313" key="5">
    <source>
        <dbReference type="EMBL" id="OMJ90959.1"/>
    </source>
</evidence>
<keyword evidence="3" id="KW-0732">Signal</keyword>
<feature type="transmembrane region" description="Helical" evidence="2">
    <location>
        <begin position="1167"/>
        <end position="1186"/>
    </location>
</feature>
<gene>
    <name evidence="5" type="ORF">SteCoe_6627</name>
</gene>
<dbReference type="SUPFAM" id="SSF57184">
    <property type="entry name" value="Growth factor receptor domain"/>
    <property type="match status" value="5"/>
</dbReference>
<dbReference type="PANTHER" id="PTHR15332">
    <property type="entry name" value="PROPROTEIN CONVERTASE SUBTILISIN_KEXIN TYPE 5-LIKE"/>
    <property type="match status" value="1"/>
</dbReference>
<feature type="transmembrane region" description="Helical" evidence="2">
    <location>
        <begin position="1236"/>
        <end position="1263"/>
    </location>
</feature>
<feature type="domain" description="EGF-like" evidence="4">
    <location>
        <begin position="810"/>
        <end position="863"/>
    </location>
</feature>
<evidence type="ECO:0000256" key="2">
    <source>
        <dbReference type="SAM" id="Phobius"/>
    </source>
</evidence>
<feature type="transmembrane region" description="Helical" evidence="2">
    <location>
        <begin position="1388"/>
        <end position="1410"/>
    </location>
</feature>
<feature type="domain" description="EGF-like" evidence="4">
    <location>
        <begin position="419"/>
        <end position="460"/>
    </location>
</feature>
<feature type="domain" description="EGF-like" evidence="4">
    <location>
        <begin position="461"/>
        <end position="509"/>
    </location>
</feature>
<evidence type="ECO:0000313" key="6">
    <source>
        <dbReference type="Proteomes" id="UP000187209"/>
    </source>
</evidence>
<feature type="domain" description="EGF-like" evidence="4">
    <location>
        <begin position="321"/>
        <end position="362"/>
    </location>
</feature>
<dbReference type="Proteomes" id="UP000187209">
    <property type="component" value="Unassembled WGS sequence"/>
</dbReference>
<feature type="domain" description="EGF-like" evidence="4">
    <location>
        <begin position="279"/>
        <end position="313"/>
    </location>
</feature>
<dbReference type="PANTHER" id="PTHR15332:SF175">
    <property type="entry name" value="PROPROTEIN CONVERTASE SUBTILISIN_KEXIN TYPE 5-LIKE"/>
    <property type="match status" value="1"/>
</dbReference>
<feature type="transmembrane region" description="Helical" evidence="2">
    <location>
        <begin position="1325"/>
        <end position="1343"/>
    </location>
</feature>
<evidence type="ECO:0000259" key="4">
    <source>
        <dbReference type="SMART" id="SM00181"/>
    </source>
</evidence>
<dbReference type="InterPro" id="IPR013320">
    <property type="entry name" value="ConA-like_dom_sf"/>
</dbReference>
<dbReference type="SUPFAM" id="SSF49899">
    <property type="entry name" value="Concanavalin A-like lectins/glucanases"/>
    <property type="match status" value="1"/>
</dbReference>
<dbReference type="SMART" id="SM00181">
    <property type="entry name" value="EGF"/>
    <property type="match status" value="12"/>
</dbReference>
<feature type="domain" description="EGF-like" evidence="4">
    <location>
        <begin position="567"/>
        <end position="609"/>
    </location>
</feature>
<evidence type="ECO:0000256" key="1">
    <source>
        <dbReference type="ARBA" id="ARBA00023157"/>
    </source>
</evidence>
<feature type="transmembrane region" description="Helical" evidence="2">
    <location>
        <begin position="1350"/>
        <end position="1376"/>
    </location>
</feature>
<feature type="transmembrane region" description="Helical" evidence="2">
    <location>
        <begin position="1206"/>
        <end position="1224"/>
    </location>
</feature>
<reference evidence="5 6" key="1">
    <citation type="submission" date="2016-11" db="EMBL/GenBank/DDBJ databases">
        <title>The macronuclear genome of Stentor coeruleus: a giant cell with tiny introns.</title>
        <authorList>
            <person name="Slabodnick M."/>
            <person name="Ruby J.G."/>
            <person name="Reiff S.B."/>
            <person name="Swart E.C."/>
            <person name="Gosai S."/>
            <person name="Prabakaran S."/>
            <person name="Witkowska E."/>
            <person name="Larue G.E."/>
            <person name="Fisher S."/>
            <person name="Freeman R.M."/>
            <person name="Gunawardena J."/>
            <person name="Chu W."/>
            <person name="Stover N.A."/>
            <person name="Gregory B.D."/>
            <person name="Nowacki M."/>
            <person name="Derisi J."/>
            <person name="Roy S.W."/>
            <person name="Marshall W.F."/>
            <person name="Sood P."/>
        </authorList>
    </citation>
    <scope>NUCLEOTIDE SEQUENCE [LARGE SCALE GENOMIC DNA]</scope>
    <source>
        <strain evidence="5">WM001</strain>
    </source>
</reference>
<sequence>MILWTFFMLVKAFGSKLAEYRLGYNFGQIFQDFSYNSQTAVNGLSSADTISDVIFTDRGAYFDGNSAQITLPANDQVSEYFYLPSVFSMSMWVNSEEVDGLVVYRHKDDNNFFYIERLNSGKKIKFRLVLESLDTGEKKSSGNAFQGSTWVLITLIISEIQLKIYSNLNNEISLSLSSIYTESGTYQSQIGGIFSTQTSFKGFIYYFIICDDASSYLSLILASTITTCLNDNGGCPNSCNPAIVDPYKGIGCLPNKKGYTKDSLENTCNCLGNSCIIDLCLECNCNTLSCILDNNNIYCYCQIGYYLNNNQCLPCDSSCLTCESELACLTCKTTYAKPDNIGCTCMIGYYPIGPLTNADSCAICYEECESCEDYNLCTTCVSENAYPSQTGCQCKDGYWGISPLNSIDSCQNCHEDCYSCEDSFTCLICISTYAVPSDIGCKCKTGYWGSSPLNNENSCLPCSDGCLICDNTGMCLQCISNNTIIIENKCICQSGFYSIGSLIFIDSCKPCDIQCSECDSQYHCLSCTSLFAYALETYGCACLSGYFSLEEPKFIDSCKPCYEECAECDNSLKCLSCKSKNANVLDVKGCKCNDGYWNDTSLVSEFTCQKCSEECSLCENEYSCLDCISLYSIPKDTGCQCIDGYYADGDLVLVDSCIPCAKECLKCQKAILCVNCIAEHAVPDNILGCVCESGYYNIKDLSYEDACLPCDDSCLTCTGPDTCSACKDINAILSFNNTCICADGYYYDENNNSCSPCNSDCEICTNDDACSFCTNSLLENQSSICTCKDGYFTTSDPSFLCSPCIQDCLTCENASSCLTCKKESANFINQACECPDNSYEKSSKCLCNPGFYMSYNKTWYSCEKCSLECKTCSSFSNCLSCVDPNEIITNSGICEKLCNKSEYLYNGICNPCKKLCLDCKSDKICNQCDMNTILTDGICQCIKGYKELDNQCISSNFTANLDINTNNKLQLTFEKPLEEKLIAQEITIKTIPIISFDIKFYEHTSKIYYITPNFESSVKNGTILTLTITKNPLYSNDSSLLINYEFSVILNPIDNNKATTLSTETAKKIEAATQTVVTTSIGISIVSNPAAVWALINTLQLIYYLPLGSTPMTKGLQVFCSSLGNYNIIPNPMSIFFSYNLTTSPYHEANDFGLETSVFLINIGPNLLILFSFIILWPLLFLLSKLATGWIKRKSNTLLIKYKYRFFIRFWTQVYIDIIIYAFIQLKSTSKSFLGNLNIACALVLTVTPNQIISVFTPPFILVTSFINKNDIFNSSNTEFYKQFGTLYDEFKNNKGFTSCLYYFVYFTRRLFYAIVQIFLNSRPFLQTILNIIISFSQVIFIVKYKPFKSWAIFVTNFVGEMNTFLAFVLLVLFHFKFSEQYLEEIEGTIIFLIITAMGVHVVVDVYMFFIDMRELWKKIEYKRAKAFLQATQGNKNLNGSNGSTVHLNGSLSIKLEIVK</sequence>
<dbReference type="EMBL" id="MPUH01000092">
    <property type="protein sequence ID" value="OMJ90959.1"/>
    <property type="molecule type" value="Genomic_DNA"/>
</dbReference>
<keyword evidence="1" id="KW-1015">Disulfide bond</keyword>
<dbReference type="OrthoDB" id="303891at2759"/>
<name>A0A1R2CPM2_9CILI</name>
<dbReference type="Gene3D" id="2.60.120.200">
    <property type="match status" value="1"/>
</dbReference>
<feature type="domain" description="EGF-like" evidence="4">
    <location>
        <begin position="367"/>
        <end position="411"/>
    </location>
</feature>
<feature type="domain" description="EGF-like" evidence="4">
    <location>
        <begin position="918"/>
        <end position="953"/>
    </location>
</feature>
<keyword evidence="2" id="KW-0812">Transmembrane</keyword>
<dbReference type="InterPro" id="IPR009030">
    <property type="entry name" value="Growth_fac_rcpt_cys_sf"/>
</dbReference>
<feature type="chain" id="PRO_5012706581" description="EGF-like domain-containing protein" evidence="3">
    <location>
        <begin position="19"/>
        <end position="1460"/>
    </location>
</feature>
<dbReference type="CDD" id="cd00064">
    <property type="entry name" value="FU"/>
    <property type="match status" value="1"/>
</dbReference>
<dbReference type="Gene3D" id="2.10.220.10">
    <property type="entry name" value="Hormone Receptor, Insulin-like Growth Factor Receptor 1, Chain A, domain 2"/>
    <property type="match status" value="5"/>
</dbReference>
<proteinExistence type="predicted"/>
<feature type="domain" description="EGF-like" evidence="4">
    <location>
        <begin position="709"/>
        <end position="755"/>
    </location>
</feature>
<accession>A0A1R2CPM2</accession>
<keyword evidence="2" id="KW-0472">Membrane</keyword>
<dbReference type="SMART" id="SM00261">
    <property type="entry name" value="FU"/>
    <property type="match status" value="13"/>
</dbReference>
<feature type="transmembrane region" description="Helical" evidence="2">
    <location>
        <begin position="1300"/>
        <end position="1319"/>
    </location>
</feature>